<keyword evidence="1" id="KW-1133">Transmembrane helix</keyword>
<dbReference type="Proteomes" id="UP000676917">
    <property type="component" value="Unassembled WGS sequence"/>
</dbReference>
<feature type="transmembrane region" description="Helical" evidence="1">
    <location>
        <begin position="37"/>
        <end position="59"/>
    </location>
</feature>
<keyword evidence="1" id="KW-0812">Transmembrane</keyword>
<reference evidence="2" key="1">
    <citation type="submission" date="2021-03" db="EMBL/GenBank/DDBJ databases">
        <title>Antimicrobial resistance genes in bacteria isolated from Japanese honey, and their potential for conferring macrolide and lincosamide resistance in the American foulbrood pathogen Paenibacillus larvae.</title>
        <authorList>
            <person name="Okamoto M."/>
            <person name="Kumagai M."/>
            <person name="Kanamori H."/>
            <person name="Takamatsu D."/>
        </authorList>
    </citation>
    <scope>NUCLEOTIDE SEQUENCE</scope>
    <source>
        <strain evidence="2">J43TS3</strain>
    </source>
</reference>
<organism evidence="2 3">
    <name type="scientific">Ornithinibacillus bavariensis</name>
    <dbReference type="NCBI Taxonomy" id="545502"/>
    <lineage>
        <taxon>Bacteria</taxon>
        <taxon>Bacillati</taxon>
        <taxon>Bacillota</taxon>
        <taxon>Bacilli</taxon>
        <taxon>Bacillales</taxon>
        <taxon>Bacillaceae</taxon>
        <taxon>Ornithinibacillus</taxon>
    </lineage>
</organism>
<dbReference type="EMBL" id="BORP01000009">
    <property type="protein sequence ID" value="GIO28737.1"/>
    <property type="molecule type" value="Genomic_DNA"/>
</dbReference>
<keyword evidence="1" id="KW-0472">Membrane</keyword>
<evidence type="ECO:0000313" key="2">
    <source>
        <dbReference type="EMBL" id="GIO28737.1"/>
    </source>
</evidence>
<name>A0A920C9Q6_9BACI</name>
<protein>
    <recommendedName>
        <fullName evidence="4">Yip1 domain-containing protein</fullName>
    </recommendedName>
</protein>
<feature type="transmembrane region" description="Helical" evidence="1">
    <location>
        <begin position="116"/>
        <end position="140"/>
    </location>
</feature>
<accession>A0A920C9Q6</accession>
<feature type="transmembrane region" description="Helical" evidence="1">
    <location>
        <begin position="163"/>
        <end position="183"/>
    </location>
</feature>
<feature type="transmembrane region" description="Helical" evidence="1">
    <location>
        <begin position="79"/>
        <end position="104"/>
    </location>
</feature>
<evidence type="ECO:0000313" key="3">
    <source>
        <dbReference type="Proteomes" id="UP000676917"/>
    </source>
</evidence>
<sequence>MGEVMTYTIQLFKLLFAVDDHIFRIGKAEVVKIPWRTIFILSLFGIIVYAVMGAFGIGTSPISSSVSLVNPAEFELRKLWFVFGRVLYAVSFVLFILFIPPLIFYTVTKIPFKKLLVMQVVVLFVLLLERIVWIPIHILIGLDWFVSPFSFGIIASYVTDQNFIIYFFGSITLFQIWIMVFQVKLLTRLSGIHKGWIYSLVILFHIAIWTVTAVLAFTDILIINRWFG</sequence>
<dbReference type="AlphaFoldDB" id="A0A920C9Q6"/>
<gene>
    <name evidence="2" type="ORF">J43TS3_33480</name>
</gene>
<comment type="caution">
    <text evidence="2">The sequence shown here is derived from an EMBL/GenBank/DDBJ whole genome shotgun (WGS) entry which is preliminary data.</text>
</comment>
<proteinExistence type="predicted"/>
<evidence type="ECO:0000256" key="1">
    <source>
        <dbReference type="SAM" id="Phobius"/>
    </source>
</evidence>
<evidence type="ECO:0008006" key="4">
    <source>
        <dbReference type="Google" id="ProtNLM"/>
    </source>
</evidence>
<feature type="transmembrane region" description="Helical" evidence="1">
    <location>
        <begin position="195"/>
        <end position="223"/>
    </location>
</feature>
<keyword evidence="3" id="KW-1185">Reference proteome</keyword>